<dbReference type="InterPro" id="IPR003661">
    <property type="entry name" value="HisK_dim/P_dom"/>
</dbReference>
<dbReference type="InterPro" id="IPR006189">
    <property type="entry name" value="CHASE_dom"/>
</dbReference>
<dbReference type="InterPro" id="IPR000014">
    <property type="entry name" value="PAS"/>
</dbReference>
<keyword evidence="5" id="KW-0808">Transferase</keyword>
<dbReference type="PROSITE" id="PS50839">
    <property type="entry name" value="CHASE"/>
    <property type="match status" value="1"/>
</dbReference>
<keyword evidence="6 11" id="KW-0812">Transmembrane</keyword>
<evidence type="ECO:0000256" key="7">
    <source>
        <dbReference type="ARBA" id="ARBA00022777"/>
    </source>
</evidence>
<organism evidence="15 16">
    <name type="scientific">Fontibacter flavus</name>
    <dbReference type="NCBI Taxonomy" id="654838"/>
    <lineage>
        <taxon>Bacteria</taxon>
        <taxon>Pseudomonadati</taxon>
        <taxon>Bacteroidota</taxon>
        <taxon>Cytophagia</taxon>
        <taxon>Cytophagales</taxon>
        <taxon>Cyclobacteriaceae</taxon>
        <taxon>Fontibacter</taxon>
    </lineage>
</organism>
<dbReference type="NCBIfam" id="TIGR00229">
    <property type="entry name" value="sensory_box"/>
    <property type="match status" value="2"/>
</dbReference>
<comment type="subcellular location">
    <subcellularLocation>
        <location evidence="2">Membrane</location>
    </subcellularLocation>
</comment>
<dbReference type="InterPro" id="IPR035965">
    <property type="entry name" value="PAS-like_dom_sf"/>
</dbReference>
<dbReference type="SMART" id="SM01079">
    <property type="entry name" value="CHASE"/>
    <property type="match status" value="1"/>
</dbReference>
<feature type="coiled-coil region" evidence="10">
    <location>
        <begin position="420"/>
        <end position="458"/>
    </location>
</feature>
<keyword evidence="4" id="KW-0597">Phosphoprotein</keyword>
<evidence type="ECO:0000256" key="3">
    <source>
        <dbReference type="ARBA" id="ARBA00012438"/>
    </source>
</evidence>
<dbReference type="EMBL" id="JBHLWI010000091">
    <property type="protein sequence ID" value="MFC0264883.1"/>
    <property type="molecule type" value="Genomic_DNA"/>
</dbReference>
<evidence type="ECO:0000256" key="4">
    <source>
        <dbReference type="ARBA" id="ARBA00022553"/>
    </source>
</evidence>
<keyword evidence="7" id="KW-0418">Kinase</keyword>
<keyword evidence="10" id="KW-0175">Coiled coil</keyword>
<dbReference type="Gene3D" id="3.30.450.20">
    <property type="entry name" value="PAS domain"/>
    <property type="match status" value="2"/>
</dbReference>
<keyword evidence="8 11" id="KW-1133">Transmembrane helix</keyword>
<dbReference type="SMART" id="SM00086">
    <property type="entry name" value="PAC"/>
    <property type="match status" value="2"/>
</dbReference>
<dbReference type="InterPro" id="IPR052162">
    <property type="entry name" value="Sensor_kinase/Photoreceptor"/>
</dbReference>
<dbReference type="Pfam" id="PF03924">
    <property type="entry name" value="CHASE"/>
    <property type="match status" value="1"/>
</dbReference>
<evidence type="ECO:0000256" key="10">
    <source>
        <dbReference type="SAM" id="Coils"/>
    </source>
</evidence>
<feature type="transmembrane region" description="Helical" evidence="11">
    <location>
        <begin position="12"/>
        <end position="35"/>
    </location>
</feature>
<evidence type="ECO:0000259" key="14">
    <source>
        <dbReference type="PROSITE" id="PS50839"/>
    </source>
</evidence>
<dbReference type="SUPFAM" id="SSF55785">
    <property type="entry name" value="PYP-like sensor domain (PAS domain)"/>
    <property type="match status" value="2"/>
</dbReference>
<comment type="catalytic activity">
    <reaction evidence="1">
        <text>ATP + protein L-histidine = ADP + protein N-phospho-L-histidine.</text>
        <dbReference type="EC" id="2.7.13.3"/>
    </reaction>
</comment>
<dbReference type="RefSeq" id="WP_382389488.1">
    <property type="nucleotide sequence ID" value="NZ_JBHLWI010000091.1"/>
</dbReference>
<gene>
    <name evidence="15" type="ORF">ACFFIP_19500</name>
</gene>
<evidence type="ECO:0000259" key="13">
    <source>
        <dbReference type="PROSITE" id="PS50113"/>
    </source>
</evidence>
<evidence type="ECO:0000259" key="12">
    <source>
        <dbReference type="PROSITE" id="PS50112"/>
    </source>
</evidence>
<dbReference type="Proteomes" id="UP001589797">
    <property type="component" value="Unassembled WGS sequence"/>
</dbReference>
<feature type="domain" description="PAS" evidence="12">
    <location>
        <begin position="451"/>
        <end position="522"/>
    </location>
</feature>
<comment type="caution">
    <text evidence="15">The sequence shown here is derived from an EMBL/GenBank/DDBJ whole genome shotgun (WGS) entry which is preliminary data.</text>
</comment>
<reference evidence="15 16" key="1">
    <citation type="submission" date="2024-09" db="EMBL/GenBank/DDBJ databases">
        <authorList>
            <person name="Sun Q."/>
            <person name="Mori K."/>
        </authorList>
    </citation>
    <scope>NUCLEOTIDE SEQUENCE [LARGE SCALE GENOMIC DNA]</scope>
    <source>
        <strain evidence="15 16">CCM 7650</strain>
    </source>
</reference>
<evidence type="ECO:0000256" key="6">
    <source>
        <dbReference type="ARBA" id="ARBA00022692"/>
    </source>
</evidence>
<evidence type="ECO:0000313" key="16">
    <source>
        <dbReference type="Proteomes" id="UP001589797"/>
    </source>
</evidence>
<evidence type="ECO:0000256" key="9">
    <source>
        <dbReference type="ARBA" id="ARBA00023136"/>
    </source>
</evidence>
<sequence>MEKIKSYRSLSFFYKIPFISGFLGLLIALIVSQLITLKEYQILLKQEEEDVLSFSSILEDKISNVLNNAYSAASILAFLHERVDFEKEFDKIGEDILDRLPQIDAVQWNEDGIIKYVYPLEGNEASIGFDIFNDTITNKHIEAFLAIEKGELFFAGPFELKQGGMGIVGRLPVNKDGKFFGFSVIIIRLDTFFKLLDYDPEDDSKYYVQFSKVNPGTNEEEFFLPIETGNDGFQHVRQINAGNWILSVQLRQSEAFNKVLPEFILRVLFSILFGLAIFYLAKMPSILEKEVAKKSKELRKTIKRFKMVSKATSDATWEWDFAKNKIYRSGNFVKLFGYSYSFFNKNQEVFDKLIHPDDQERVENHFNDFLKGKDNLWQLEFRFLKENGEYAYVLDKGILHRGKDGSPNKFYGAVQDITLLKERELDLEKLTQKLDQRAKDLELAFHQLEESEKRYRELFELSPLPMWVYDLETLQFLDINNAAITAYGYTRDQFLSKTIKDIRPVEDIPALEESVYRRKERSGLFFSGVYRHLKKNGELIEVEISSNKIQYNGIPAVLVLVVDVTLRNKYIGAIEIQNSKLKEIAWIQSHVVRAPLARLIGLVDLLEMEKRDNPEKTVASFEELFGYIKTSASELDEIIKEITTKTERIDLG</sequence>
<dbReference type="InterPro" id="IPR000700">
    <property type="entry name" value="PAS-assoc_C"/>
</dbReference>
<feature type="domain" description="CHASE" evidence="14">
    <location>
        <begin position="113"/>
        <end position="196"/>
    </location>
</feature>
<dbReference type="Gene3D" id="3.30.450.350">
    <property type="entry name" value="CHASE domain"/>
    <property type="match status" value="1"/>
</dbReference>
<evidence type="ECO:0000256" key="5">
    <source>
        <dbReference type="ARBA" id="ARBA00022679"/>
    </source>
</evidence>
<name>A0ABV6FYI0_9BACT</name>
<dbReference type="InterPro" id="IPR013655">
    <property type="entry name" value="PAS_fold_3"/>
</dbReference>
<keyword evidence="9 11" id="KW-0472">Membrane</keyword>
<dbReference type="PANTHER" id="PTHR43304">
    <property type="entry name" value="PHYTOCHROME-LIKE PROTEIN CPH1"/>
    <property type="match status" value="1"/>
</dbReference>
<evidence type="ECO:0000256" key="8">
    <source>
        <dbReference type="ARBA" id="ARBA00022989"/>
    </source>
</evidence>
<evidence type="ECO:0000256" key="1">
    <source>
        <dbReference type="ARBA" id="ARBA00000085"/>
    </source>
</evidence>
<accession>A0ABV6FYI0</accession>
<dbReference type="PANTHER" id="PTHR43304:SF1">
    <property type="entry name" value="PAC DOMAIN-CONTAINING PROTEIN"/>
    <property type="match status" value="1"/>
</dbReference>
<proteinExistence type="predicted"/>
<feature type="domain" description="PAS" evidence="12">
    <location>
        <begin position="301"/>
        <end position="373"/>
    </location>
</feature>
<dbReference type="EC" id="2.7.13.3" evidence="3"/>
<dbReference type="SMART" id="SM00091">
    <property type="entry name" value="PAS"/>
    <property type="match status" value="2"/>
</dbReference>
<dbReference type="Pfam" id="PF08447">
    <property type="entry name" value="PAS_3"/>
    <property type="match status" value="1"/>
</dbReference>
<dbReference type="PROSITE" id="PS50113">
    <property type="entry name" value="PAC"/>
    <property type="match status" value="1"/>
</dbReference>
<evidence type="ECO:0000256" key="2">
    <source>
        <dbReference type="ARBA" id="ARBA00004370"/>
    </source>
</evidence>
<dbReference type="PROSITE" id="PS50112">
    <property type="entry name" value="PAS"/>
    <property type="match status" value="2"/>
</dbReference>
<protein>
    <recommendedName>
        <fullName evidence="3">histidine kinase</fullName>
        <ecNumber evidence="3">2.7.13.3</ecNumber>
    </recommendedName>
</protein>
<dbReference type="InterPro" id="IPR042240">
    <property type="entry name" value="CHASE_sf"/>
</dbReference>
<evidence type="ECO:0000256" key="11">
    <source>
        <dbReference type="SAM" id="Phobius"/>
    </source>
</evidence>
<dbReference type="Pfam" id="PF13426">
    <property type="entry name" value="PAS_9"/>
    <property type="match status" value="1"/>
</dbReference>
<dbReference type="CDD" id="cd00082">
    <property type="entry name" value="HisKA"/>
    <property type="match status" value="1"/>
</dbReference>
<dbReference type="CDD" id="cd00130">
    <property type="entry name" value="PAS"/>
    <property type="match status" value="2"/>
</dbReference>
<dbReference type="InterPro" id="IPR001610">
    <property type="entry name" value="PAC"/>
</dbReference>
<evidence type="ECO:0000313" key="15">
    <source>
        <dbReference type="EMBL" id="MFC0264883.1"/>
    </source>
</evidence>
<keyword evidence="16" id="KW-1185">Reference proteome</keyword>
<feature type="domain" description="PAC" evidence="13">
    <location>
        <begin position="377"/>
        <end position="429"/>
    </location>
</feature>